<evidence type="ECO:0000313" key="17">
    <source>
        <dbReference type="Proteomes" id="UP000072605"/>
    </source>
</evidence>
<dbReference type="GO" id="GO:0006526">
    <property type="term" value="P:L-arginine biosynthetic process"/>
    <property type="evidence" value="ECO:0007669"/>
    <property type="project" value="UniProtKB-UniRule"/>
</dbReference>
<feature type="binding site" evidence="11">
    <location>
        <position position="222"/>
    </location>
    <ligand>
        <name>L-glutamine</name>
        <dbReference type="ChEBI" id="CHEBI:58359"/>
    </ligand>
</feature>
<dbReference type="SUPFAM" id="SSF52317">
    <property type="entry name" value="Class I glutamine amidotransferase-like"/>
    <property type="match status" value="1"/>
</dbReference>
<dbReference type="FunFam" id="3.40.50.880:FF:000029">
    <property type="entry name" value="Carbamoyl-phosphate synthase small chain"/>
    <property type="match status" value="1"/>
</dbReference>
<dbReference type="NCBIfam" id="TIGR01368">
    <property type="entry name" value="CPSaseIIsmall"/>
    <property type="match status" value="1"/>
</dbReference>
<dbReference type="RefSeq" id="WP_023468786.1">
    <property type="nucleotide sequence ID" value="NZ_FMYN01000001.1"/>
</dbReference>
<feature type="binding site" evidence="11">
    <location>
        <position position="251"/>
    </location>
    <ligand>
        <name>L-glutamine</name>
        <dbReference type="ChEBI" id="CHEBI:58359"/>
    </ligand>
</feature>
<dbReference type="InterPro" id="IPR002474">
    <property type="entry name" value="CarbamoylP_synth_ssu_N"/>
</dbReference>
<dbReference type="PANTHER" id="PTHR43418:SF7">
    <property type="entry name" value="CARBAMOYL-PHOSPHATE SYNTHASE SMALL CHAIN"/>
    <property type="match status" value="1"/>
</dbReference>
<dbReference type="InterPro" id="IPR029062">
    <property type="entry name" value="Class_I_gatase-like"/>
</dbReference>
<evidence type="ECO:0000256" key="7">
    <source>
        <dbReference type="ARBA" id="ARBA00022962"/>
    </source>
</evidence>
<dbReference type="EC" id="6.3.5.5" evidence="11"/>
<accession>A0A0V8GJX6</accession>
<evidence type="ECO:0000256" key="11">
    <source>
        <dbReference type="HAMAP-Rule" id="MF_01209"/>
    </source>
</evidence>
<organism evidence="13 16">
    <name type="scientific">Exiguobacterium indicum</name>
    <dbReference type="NCBI Taxonomy" id="296995"/>
    <lineage>
        <taxon>Bacteria</taxon>
        <taxon>Bacillati</taxon>
        <taxon>Bacillota</taxon>
        <taxon>Bacilli</taxon>
        <taxon>Bacillales</taxon>
        <taxon>Bacillales Family XII. Incertae Sedis</taxon>
        <taxon>Exiguobacterium</taxon>
    </lineage>
</organism>
<dbReference type="PROSITE" id="PS51273">
    <property type="entry name" value="GATASE_TYPE_1"/>
    <property type="match status" value="1"/>
</dbReference>
<evidence type="ECO:0000313" key="15">
    <source>
        <dbReference type="EMBL" id="MEI4461416.1"/>
    </source>
</evidence>
<evidence type="ECO:0000313" key="14">
    <source>
        <dbReference type="EMBL" id="KTR26436.1"/>
    </source>
</evidence>
<sequence>MRKRTLILEDGMTFEGTAFGSDTTTTGEVVFQTGMTGYQEMLSDPSYCDQMIVLTNPLIGNYGINREDYETTRPLAKALIVREHCQTPSNFRSEMSLDAALQDLDIPGLSGIDTRQLTRHIRSKGVMRGRLVDGEFDLAAELVHLQNAPIETDQVKRASTERAYIIPGAGPRIVLVDFGAKLGIVRELVKRGCEVVVVPYDVSATEVLRYRPDGVMLSNGPGNPKDVPTAIPMIQELTGKVVIFGICLGHQLIALAHGADTFKLPFGHRGANHPVQDIRTGRVDITSQNHGYAVDEQSLRDTVLEVTHLAINDGTVEGIRHTTAAVFSVQYHPEASPGPMDANGLFQQFLEEITKQQEVSHA</sequence>
<dbReference type="GO" id="GO:0005524">
    <property type="term" value="F:ATP binding"/>
    <property type="evidence" value="ECO:0007669"/>
    <property type="project" value="UniProtKB-UniRule"/>
</dbReference>
<feature type="binding site" evidence="11">
    <location>
        <position position="292"/>
    </location>
    <ligand>
        <name>L-glutamine</name>
        <dbReference type="ChEBI" id="CHEBI:58359"/>
    </ligand>
</feature>
<dbReference type="Gene3D" id="3.40.50.880">
    <property type="match status" value="1"/>
</dbReference>
<dbReference type="PRINTS" id="PR00099">
    <property type="entry name" value="CPSGATASE"/>
</dbReference>
<comment type="catalytic activity">
    <reaction evidence="9 11">
        <text>hydrogencarbonate + L-glutamine + 2 ATP + H2O = carbamoyl phosphate + L-glutamate + 2 ADP + phosphate + 2 H(+)</text>
        <dbReference type="Rhea" id="RHEA:18633"/>
        <dbReference type="ChEBI" id="CHEBI:15377"/>
        <dbReference type="ChEBI" id="CHEBI:15378"/>
        <dbReference type="ChEBI" id="CHEBI:17544"/>
        <dbReference type="ChEBI" id="CHEBI:29985"/>
        <dbReference type="ChEBI" id="CHEBI:30616"/>
        <dbReference type="ChEBI" id="CHEBI:43474"/>
        <dbReference type="ChEBI" id="CHEBI:58228"/>
        <dbReference type="ChEBI" id="CHEBI:58359"/>
        <dbReference type="ChEBI" id="CHEBI:456216"/>
        <dbReference type="EC" id="6.3.5.5"/>
    </reaction>
</comment>
<dbReference type="GO" id="GO:0044205">
    <property type="term" value="P:'de novo' UMP biosynthetic process"/>
    <property type="evidence" value="ECO:0007669"/>
    <property type="project" value="UniProtKB-UniRule"/>
</dbReference>
<keyword evidence="5 11" id="KW-0547">Nucleotide-binding</keyword>
<dbReference type="InterPro" id="IPR006274">
    <property type="entry name" value="CarbamoylP_synth_ssu"/>
</dbReference>
<dbReference type="Proteomes" id="UP001387110">
    <property type="component" value="Unassembled WGS sequence"/>
</dbReference>
<evidence type="ECO:0000256" key="10">
    <source>
        <dbReference type="ARBA" id="ARBA00049285"/>
    </source>
</evidence>
<dbReference type="GO" id="GO:0006207">
    <property type="term" value="P:'de novo' pyrimidine nucleobase biosynthetic process"/>
    <property type="evidence" value="ECO:0007669"/>
    <property type="project" value="InterPro"/>
</dbReference>
<feature type="binding site" evidence="11">
    <location>
        <position position="291"/>
    </location>
    <ligand>
        <name>L-glutamine</name>
        <dbReference type="ChEBI" id="CHEBI:58359"/>
    </ligand>
</feature>
<comment type="caution">
    <text evidence="13">The sequence shown here is derived from an EMBL/GenBank/DDBJ whole genome shotgun (WGS) entry which is preliminary data.</text>
</comment>
<evidence type="ECO:0000313" key="16">
    <source>
        <dbReference type="Proteomes" id="UP000053797"/>
    </source>
</evidence>
<dbReference type="CDD" id="cd01744">
    <property type="entry name" value="GATase1_CPSase"/>
    <property type="match status" value="1"/>
</dbReference>
<dbReference type="InterPro" id="IPR036480">
    <property type="entry name" value="CarbP_synth_ssu_N_sf"/>
</dbReference>
<keyword evidence="8 11" id="KW-0665">Pyrimidine biosynthesis</keyword>
<feature type="active site" evidence="11">
    <location>
        <position position="332"/>
    </location>
</feature>
<feature type="binding site" evidence="11">
    <location>
        <position position="289"/>
    </location>
    <ligand>
        <name>L-glutamine</name>
        <dbReference type="ChEBI" id="CHEBI:58359"/>
    </ligand>
</feature>
<dbReference type="NCBIfam" id="NF009475">
    <property type="entry name" value="PRK12838.1"/>
    <property type="match status" value="1"/>
</dbReference>
<dbReference type="Pfam" id="PF00117">
    <property type="entry name" value="GATase"/>
    <property type="match status" value="1"/>
</dbReference>
<dbReference type="SUPFAM" id="SSF52021">
    <property type="entry name" value="Carbamoyl phosphate synthetase, small subunit N-terminal domain"/>
    <property type="match status" value="1"/>
</dbReference>
<dbReference type="AlphaFoldDB" id="A0A0V8GJX6"/>
<dbReference type="HAMAP" id="MF_01209">
    <property type="entry name" value="CPSase_S_chain"/>
    <property type="match status" value="1"/>
</dbReference>
<dbReference type="GO" id="GO:0006541">
    <property type="term" value="P:glutamine metabolic process"/>
    <property type="evidence" value="ECO:0007669"/>
    <property type="project" value="InterPro"/>
</dbReference>
<evidence type="ECO:0000256" key="3">
    <source>
        <dbReference type="ARBA" id="ARBA00007800"/>
    </source>
</evidence>
<comment type="function">
    <text evidence="11">Small subunit of the glutamine-dependent carbamoyl phosphate synthetase (CPSase). CPSase catalyzes the formation of carbamoyl phosphate from the ammonia moiety of glutamine, carbonate, and phosphate donated by ATP, constituting the first step of 2 biosynthetic pathways, one leading to arginine and/or urea and the other to pyrimidine nucleotides. The small subunit (glutamine amidotransferase) binds and cleaves glutamine to supply the large subunit with the substrate ammonia.</text>
</comment>
<keyword evidence="11" id="KW-0055">Arginine biosynthesis</keyword>
<dbReference type="OrthoDB" id="9804328at2"/>
<evidence type="ECO:0000256" key="1">
    <source>
        <dbReference type="ARBA" id="ARBA00004812"/>
    </source>
</evidence>
<dbReference type="UniPathway" id="UPA00068">
    <property type="reaction ID" value="UER00171"/>
</dbReference>
<dbReference type="EMBL" id="LNQL01000001">
    <property type="protein sequence ID" value="KSU50574.1"/>
    <property type="molecule type" value="Genomic_DNA"/>
</dbReference>
<evidence type="ECO:0000256" key="5">
    <source>
        <dbReference type="ARBA" id="ARBA00022741"/>
    </source>
</evidence>
<dbReference type="InterPro" id="IPR035686">
    <property type="entry name" value="CPSase_GATase1"/>
</dbReference>
<dbReference type="Gene3D" id="3.50.30.20">
    <property type="entry name" value="Carbamoyl-phosphate synthase small subunit, N-terminal domain"/>
    <property type="match status" value="1"/>
</dbReference>
<evidence type="ECO:0000256" key="9">
    <source>
        <dbReference type="ARBA" id="ARBA00048816"/>
    </source>
</evidence>
<comment type="catalytic activity">
    <reaction evidence="10 11">
        <text>L-glutamine + H2O = L-glutamate + NH4(+)</text>
        <dbReference type="Rhea" id="RHEA:15889"/>
        <dbReference type="ChEBI" id="CHEBI:15377"/>
        <dbReference type="ChEBI" id="CHEBI:28938"/>
        <dbReference type="ChEBI" id="CHEBI:29985"/>
        <dbReference type="ChEBI" id="CHEBI:58359"/>
    </reaction>
</comment>
<dbReference type="GeneID" id="90837204"/>
<evidence type="ECO:0000256" key="2">
    <source>
        <dbReference type="ARBA" id="ARBA00005077"/>
    </source>
</evidence>
<evidence type="ECO:0000313" key="18">
    <source>
        <dbReference type="Proteomes" id="UP001387110"/>
    </source>
</evidence>
<comment type="subunit">
    <text evidence="11">Composed of two chains; the small (or glutamine) chain promotes the hydrolysis of glutamine to ammonia, which is used by the large (or ammonia) chain to synthesize carbamoyl phosphate. Tetramer of heterodimers (alpha,beta)4.</text>
</comment>
<feature type="region of interest" description="CPSase" evidence="11">
    <location>
        <begin position="1"/>
        <end position="171"/>
    </location>
</feature>
<comment type="pathway">
    <text evidence="2 11">Amino-acid biosynthesis; L-arginine biosynthesis; carbamoyl phosphate from bicarbonate: step 1/1.</text>
</comment>
<dbReference type="EMBL" id="LDQV01000024">
    <property type="protein sequence ID" value="KTR26436.1"/>
    <property type="molecule type" value="Genomic_DNA"/>
</dbReference>
<comment type="similarity">
    <text evidence="3 11">Belongs to the CarA family.</text>
</comment>
<reference evidence="13 16" key="1">
    <citation type="journal article" date="2015" name="Int. J. Syst. Evol. Microbiol.">
        <title>Exiguobacterium enclense sp. nov., isolated from sediment.</title>
        <authorList>
            <person name="Dastager S.G."/>
            <person name="Mawlankar R."/>
            <person name="Sonalkar V.V."/>
            <person name="Thorat M.N."/>
            <person name="Mual P."/>
            <person name="Verma A."/>
            <person name="Krishnamurthi S."/>
            <person name="Tang S.K."/>
            <person name="Li W.J."/>
        </authorList>
    </citation>
    <scope>NUCLEOTIDE SEQUENCE [LARGE SCALE GENOMIC DNA]</scope>
    <source>
        <strain evidence="13 16">NIO-1109</strain>
    </source>
</reference>
<dbReference type="FunFam" id="3.50.30.20:FF:000001">
    <property type="entry name" value="Carbamoyl-phosphate synthase small chain"/>
    <property type="match status" value="1"/>
</dbReference>
<dbReference type="InterPro" id="IPR017926">
    <property type="entry name" value="GATASE"/>
</dbReference>
<keyword evidence="4 11" id="KW-0436">Ligase</keyword>
<gene>
    <name evidence="11" type="primary">carA</name>
    <name evidence="13" type="ORF">AS033_04120</name>
    <name evidence="14" type="ORF">RSA11_10560</name>
    <name evidence="15" type="ORF">SZL87_03130</name>
</gene>
<keyword evidence="18" id="KW-1185">Reference proteome</keyword>
<protein>
    <recommendedName>
        <fullName evidence="11">Carbamoyl phosphate synthase small chain</fullName>
        <ecNumber evidence="11">6.3.5.5</ecNumber>
    </recommendedName>
    <alternativeName>
        <fullName evidence="11">Carbamoyl phosphate synthetase glutamine chain</fullName>
    </alternativeName>
</protein>
<dbReference type="Pfam" id="PF00988">
    <property type="entry name" value="CPSase_sm_chain"/>
    <property type="match status" value="1"/>
</dbReference>
<evidence type="ECO:0000259" key="12">
    <source>
        <dbReference type="SMART" id="SM01097"/>
    </source>
</evidence>
<reference evidence="14 17" key="2">
    <citation type="journal article" date="2016" name="Front. Microbiol.">
        <title>Genomic Resource of Rice Seed Associated Bacteria.</title>
        <authorList>
            <person name="Midha S."/>
            <person name="Bansal K."/>
            <person name="Sharma S."/>
            <person name="Kumar N."/>
            <person name="Patil P.P."/>
            <person name="Chaudhry V."/>
            <person name="Patil P.B."/>
        </authorList>
    </citation>
    <scope>NUCLEOTIDE SEQUENCE [LARGE SCALE GENOMIC DNA]</scope>
    <source>
        <strain evidence="14 17">RSA11</strain>
    </source>
</reference>
<dbReference type="Proteomes" id="UP000053797">
    <property type="component" value="Unassembled WGS sequence"/>
</dbReference>
<evidence type="ECO:0000313" key="13">
    <source>
        <dbReference type="EMBL" id="KSU50574.1"/>
    </source>
</evidence>
<evidence type="ECO:0000256" key="6">
    <source>
        <dbReference type="ARBA" id="ARBA00022840"/>
    </source>
</evidence>
<comment type="pathway">
    <text evidence="1 11">Pyrimidine metabolism; UMP biosynthesis via de novo pathway; (S)-dihydroorotate from bicarbonate: step 1/3.</text>
</comment>
<keyword evidence="7 11" id="KW-0315">Glutamine amidotransferase</keyword>
<name>A0A0V8GJX6_9BACL</name>
<dbReference type="InterPro" id="IPR050472">
    <property type="entry name" value="Anth_synth/Amidotransfase"/>
</dbReference>
<dbReference type="Proteomes" id="UP000072605">
    <property type="component" value="Unassembled WGS sequence"/>
</dbReference>
<feature type="active site" description="Nucleophile" evidence="11">
    <location>
        <position position="247"/>
    </location>
</feature>
<feature type="binding site" evidence="11">
    <location>
        <position position="220"/>
    </location>
    <ligand>
        <name>L-glutamine</name>
        <dbReference type="ChEBI" id="CHEBI:58359"/>
    </ligand>
</feature>
<dbReference type="PANTHER" id="PTHR43418">
    <property type="entry name" value="MULTIFUNCTIONAL TRYPTOPHAN BIOSYNTHESIS PROTEIN-RELATED"/>
    <property type="match status" value="1"/>
</dbReference>
<keyword evidence="6 11" id="KW-0067">ATP-binding</keyword>
<feature type="active site" evidence="11">
    <location>
        <position position="334"/>
    </location>
</feature>
<proteinExistence type="inferred from homology"/>
<feature type="binding site" evidence="11">
    <location>
        <position position="248"/>
    </location>
    <ligand>
        <name>L-glutamine</name>
        <dbReference type="ChEBI" id="CHEBI:58359"/>
    </ligand>
</feature>
<feature type="domain" description="Carbamoyl-phosphate synthase small subunit N-terminal" evidence="12">
    <location>
        <begin position="2"/>
        <end position="132"/>
    </location>
</feature>
<evidence type="ECO:0000256" key="4">
    <source>
        <dbReference type="ARBA" id="ARBA00022598"/>
    </source>
</evidence>
<dbReference type="PRINTS" id="PR00097">
    <property type="entry name" value="ANTSNTHASEII"/>
</dbReference>
<reference evidence="15 18" key="3">
    <citation type="submission" date="2023-12" db="EMBL/GenBank/DDBJ databases">
        <authorList>
            <person name="Easwaran N."/>
            <person name="Lazarus H.P.S."/>
        </authorList>
    </citation>
    <scope>NUCLEOTIDE SEQUENCE [LARGE SCALE GENOMIC DNA]</scope>
    <source>
        <strain evidence="15 18">VIT-2023</strain>
    </source>
</reference>
<dbReference type="GO" id="GO:0004088">
    <property type="term" value="F:carbamoyl-phosphate synthase (glutamine-hydrolyzing) activity"/>
    <property type="evidence" value="ECO:0007669"/>
    <property type="project" value="UniProtKB-UniRule"/>
</dbReference>
<dbReference type="PRINTS" id="PR00096">
    <property type="entry name" value="GATASE"/>
</dbReference>
<dbReference type="SMART" id="SM01097">
    <property type="entry name" value="CPSase_sm_chain"/>
    <property type="match status" value="1"/>
</dbReference>
<keyword evidence="11" id="KW-0028">Amino-acid biosynthesis</keyword>
<evidence type="ECO:0000256" key="8">
    <source>
        <dbReference type="ARBA" id="ARBA00022975"/>
    </source>
</evidence>
<dbReference type="UniPathway" id="UPA00070">
    <property type="reaction ID" value="UER00115"/>
</dbReference>
<feature type="binding site" evidence="11">
    <location>
        <position position="46"/>
    </location>
    <ligand>
        <name>L-glutamine</name>
        <dbReference type="ChEBI" id="CHEBI:58359"/>
    </ligand>
</feature>
<dbReference type="EMBL" id="JBAWKY010000001">
    <property type="protein sequence ID" value="MEI4461416.1"/>
    <property type="molecule type" value="Genomic_DNA"/>
</dbReference>